<reference evidence="2 3" key="1">
    <citation type="submission" date="2018-09" db="EMBL/GenBank/DDBJ databases">
        <title>YIM PH 21725 draft genome.</title>
        <authorList>
            <person name="Miao C."/>
        </authorList>
    </citation>
    <scope>NUCLEOTIDE SEQUENCE [LARGE SCALE GENOMIC DNA]</scope>
    <source>
        <strain evidence="3">YIM PH21725</strain>
    </source>
</reference>
<dbReference type="InterPro" id="IPR002575">
    <property type="entry name" value="Aminoglycoside_PTrfase"/>
</dbReference>
<evidence type="ECO:0000313" key="3">
    <source>
        <dbReference type="Proteomes" id="UP000285112"/>
    </source>
</evidence>
<name>A0A419I496_9PSEU</name>
<accession>A0A419I496</accession>
<dbReference type="Pfam" id="PF01636">
    <property type="entry name" value="APH"/>
    <property type="match status" value="1"/>
</dbReference>
<dbReference type="SUPFAM" id="SSF56112">
    <property type="entry name" value="Protein kinase-like (PK-like)"/>
    <property type="match status" value="1"/>
</dbReference>
<dbReference type="Proteomes" id="UP000285112">
    <property type="component" value="Unassembled WGS sequence"/>
</dbReference>
<dbReference type="EMBL" id="QZFV01000080">
    <property type="protein sequence ID" value="RJQ85199.1"/>
    <property type="molecule type" value="Genomic_DNA"/>
</dbReference>
<evidence type="ECO:0000259" key="1">
    <source>
        <dbReference type="Pfam" id="PF01636"/>
    </source>
</evidence>
<feature type="domain" description="Aminoglycoside phosphotransferase" evidence="1">
    <location>
        <begin position="40"/>
        <end position="278"/>
    </location>
</feature>
<organism evidence="2 3">
    <name type="scientific">Amycolatopsis panacis</name>
    <dbReference type="NCBI Taxonomy" id="2340917"/>
    <lineage>
        <taxon>Bacteria</taxon>
        <taxon>Bacillati</taxon>
        <taxon>Actinomycetota</taxon>
        <taxon>Actinomycetes</taxon>
        <taxon>Pseudonocardiales</taxon>
        <taxon>Pseudonocardiaceae</taxon>
        <taxon>Amycolatopsis</taxon>
    </lineage>
</organism>
<dbReference type="AlphaFoldDB" id="A0A419I496"/>
<dbReference type="GO" id="GO:0016740">
    <property type="term" value="F:transferase activity"/>
    <property type="evidence" value="ECO:0007669"/>
    <property type="project" value="UniProtKB-KW"/>
</dbReference>
<dbReference type="OrthoDB" id="5490445at2"/>
<keyword evidence="3" id="KW-1185">Reference proteome</keyword>
<dbReference type="Gene3D" id="3.90.1200.10">
    <property type="match status" value="1"/>
</dbReference>
<dbReference type="PANTHER" id="PTHR21310">
    <property type="entry name" value="AMINOGLYCOSIDE PHOSPHOTRANSFERASE-RELATED-RELATED"/>
    <property type="match status" value="1"/>
</dbReference>
<proteinExistence type="predicted"/>
<sequence>MEFHPLDRPADAFQRPLTAPLVELLCRRALGSDIPVLAATELGLGSYNTTYRVELADGPVILRVAPEPARQTRTERQFMRNEYLATPYFAPIAPLLPRTLAADFTHEVIGRDYLVQEVLDGRPAPEALPGFAPDARRPYFRRLGEITRAVHGVRGPGFGAVAGPHTDTWSEALVRCFADNAADLADLGLDAADVRAVGDRAAQDAALLDEITEPRLLHGDLWHVNVMVSPELEITGVFDHDRSWWGDPAADWTIWMAAKKPGTERDAFWETYGPLVATPQARRRALYYRARHLAAVRLERHRYEQRERLADSYTELGEVLAALDSGRIGPA</sequence>
<dbReference type="InterPro" id="IPR011009">
    <property type="entry name" value="Kinase-like_dom_sf"/>
</dbReference>
<dbReference type="InterPro" id="IPR051678">
    <property type="entry name" value="AGP_Transferase"/>
</dbReference>
<keyword evidence="2" id="KW-0808">Transferase</keyword>
<protein>
    <submittedName>
        <fullName evidence="2">Aminoglycoside phosphotransferase family protein</fullName>
    </submittedName>
</protein>
<evidence type="ECO:0000313" key="2">
    <source>
        <dbReference type="EMBL" id="RJQ85199.1"/>
    </source>
</evidence>
<comment type="caution">
    <text evidence="2">The sequence shown here is derived from an EMBL/GenBank/DDBJ whole genome shotgun (WGS) entry which is preliminary data.</text>
</comment>
<gene>
    <name evidence="2" type="ORF">D5S19_14435</name>
</gene>
<dbReference type="RefSeq" id="WP_120023863.1">
    <property type="nucleotide sequence ID" value="NZ_QZFV01000080.1"/>
</dbReference>